<dbReference type="Proteomes" id="UP000251314">
    <property type="component" value="Unassembled WGS sequence"/>
</dbReference>
<dbReference type="VEuPathDB" id="FungiDB:PC110_g20097"/>
<accession>A0A329RGE3</accession>
<dbReference type="PANTHER" id="PTHR46599:SF3">
    <property type="entry name" value="PIGGYBAC TRANSPOSABLE ELEMENT-DERIVED PROTEIN 4"/>
    <property type="match status" value="1"/>
</dbReference>
<dbReference type="EMBL" id="RCMV01001149">
    <property type="protein sequence ID" value="KAG3210089.1"/>
    <property type="molecule type" value="Genomic_DNA"/>
</dbReference>
<dbReference type="EMBL" id="RCMI01001118">
    <property type="protein sequence ID" value="KAG2890441.1"/>
    <property type="molecule type" value="Genomic_DNA"/>
</dbReference>
<dbReference type="OrthoDB" id="119802at2759"/>
<reference evidence="1" key="2">
    <citation type="submission" date="2018-10" db="EMBL/GenBank/DDBJ databases">
        <title>Effector identification in a new, highly contiguous assembly of the strawberry crown rot pathogen Phytophthora cactorum.</title>
        <authorList>
            <person name="Armitage A.D."/>
            <person name="Nellist C.F."/>
            <person name="Bates H."/>
            <person name="Vickerstaff R.J."/>
            <person name="Harrison R.J."/>
        </authorList>
    </citation>
    <scope>NUCLEOTIDE SEQUENCE</scope>
    <source>
        <strain evidence="1">15-7</strain>
        <strain evidence="3">4032</strain>
        <strain evidence="2">4040</strain>
        <strain evidence="4">P415</strain>
        <strain evidence="5">P421</strain>
    </source>
</reference>
<dbReference type="EMBL" id="RCML01001104">
    <property type="protein sequence ID" value="KAG2965478.1"/>
    <property type="molecule type" value="Genomic_DNA"/>
</dbReference>
<evidence type="ECO:0000313" key="6">
    <source>
        <dbReference type="EMBL" id="RAW23470.1"/>
    </source>
</evidence>
<gene>
    <name evidence="6" type="ORF">PC110_g20097</name>
    <name evidence="1" type="ORF">PC113_g19943</name>
    <name evidence="3" type="ORF">PC115_g19498</name>
    <name evidence="2" type="ORF">PC117_g26315</name>
    <name evidence="4" type="ORF">PC118_g19721</name>
    <name evidence="5" type="ORF">PC129_g18911</name>
</gene>
<protein>
    <submittedName>
        <fullName evidence="6">Uncharacterized protein</fullName>
    </submittedName>
</protein>
<evidence type="ECO:0000313" key="4">
    <source>
        <dbReference type="EMBL" id="KAG2965478.1"/>
    </source>
</evidence>
<evidence type="ECO:0000313" key="5">
    <source>
        <dbReference type="EMBL" id="KAG3210089.1"/>
    </source>
</evidence>
<sequence length="169" mass="19898">MLRAIPDFGRCFRDLLQRCCEEETPPIALFFYFMPVVLWQHIAACSNEYHQEILPIRVKRSYARNRTKQRLNPQLPKKTRHDIHHELARMKPVLPHKLCRFIGLLVARTVAPNREKLANHWKTTDEGAILRGCFGSVHSRDSFMEITRNLHFNPNGDPRDETDRAWKAD</sequence>
<dbReference type="Proteomes" id="UP000735874">
    <property type="component" value="Unassembled WGS sequence"/>
</dbReference>
<organism evidence="6 7">
    <name type="scientific">Phytophthora cactorum</name>
    <dbReference type="NCBI Taxonomy" id="29920"/>
    <lineage>
        <taxon>Eukaryota</taxon>
        <taxon>Sar</taxon>
        <taxon>Stramenopiles</taxon>
        <taxon>Oomycota</taxon>
        <taxon>Peronosporomycetes</taxon>
        <taxon>Peronosporales</taxon>
        <taxon>Peronosporaceae</taxon>
        <taxon>Phytophthora</taxon>
    </lineage>
</organism>
<reference evidence="6 7" key="1">
    <citation type="submission" date="2018-01" db="EMBL/GenBank/DDBJ databases">
        <title>Draft genome of the strawberry crown rot pathogen Phytophthora cactorum.</title>
        <authorList>
            <person name="Armitage A.D."/>
            <person name="Lysoe E."/>
            <person name="Nellist C.F."/>
            <person name="Harrison R.J."/>
            <person name="Brurberg M.B."/>
        </authorList>
    </citation>
    <scope>NUCLEOTIDE SEQUENCE [LARGE SCALE GENOMIC DNA]</scope>
    <source>
        <strain evidence="6 7">10300</strain>
    </source>
</reference>
<evidence type="ECO:0000313" key="3">
    <source>
        <dbReference type="EMBL" id="KAG2890441.1"/>
    </source>
</evidence>
<dbReference type="AlphaFoldDB" id="A0A329RGE3"/>
<dbReference type="EMBL" id="RCMG01001082">
    <property type="protein sequence ID" value="KAG2836894.1"/>
    <property type="molecule type" value="Genomic_DNA"/>
</dbReference>
<name>A0A329RGE3_9STRA</name>
<dbReference type="Proteomes" id="UP000697107">
    <property type="component" value="Unassembled WGS sequence"/>
</dbReference>
<evidence type="ECO:0000313" key="7">
    <source>
        <dbReference type="Proteomes" id="UP000251314"/>
    </source>
</evidence>
<dbReference type="Proteomes" id="UP000736787">
    <property type="component" value="Unassembled WGS sequence"/>
</dbReference>
<proteinExistence type="predicted"/>
<comment type="caution">
    <text evidence="6">The sequence shown here is derived from an EMBL/GenBank/DDBJ whole genome shotgun (WGS) entry which is preliminary data.</text>
</comment>
<dbReference type="Proteomes" id="UP000760860">
    <property type="component" value="Unassembled WGS sequence"/>
</dbReference>
<evidence type="ECO:0000313" key="2">
    <source>
        <dbReference type="EMBL" id="KAG2881889.1"/>
    </source>
</evidence>
<evidence type="ECO:0000313" key="1">
    <source>
        <dbReference type="EMBL" id="KAG2836894.1"/>
    </source>
</evidence>
<keyword evidence="7" id="KW-1185">Reference proteome</keyword>
<dbReference type="PANTHER" id="PTHR46599">
    <property type="entry name" value="PIGGYBAC TRANSPOSABLE ELEMENT-DERIVED PROTEIN 4"/>
    <property type="match status" value="1"/>
</dbReference>
<dbReference type="Proteomes" id="UP000774804">
    <property type="component" value="Unassembled WGS sequence"/>
</dbReference>
<dbReference type="EMBL" id="MJFZ01001054">
    <property type="protein sequence ID" value="RAW23470.1"/>
    <property type="molecule type" value="Genomic_DNA"/>
</dbReference>
<dbReference type="EMBL" id="RCMK01002384">
    <property type="protein sequence ID" value="KAG2881889.1"/>
    <property type="molecule type" value="Genomic_DNA"/>
</dbReference>